<keyword evidence="6" id="KW-0464">Manganese</keyword>
<dbReference type="InterPro" id="IPR045121">
    <property type="entry name" value="CoAse"/>
</dbReference>
<keyword evidence="3" id="KW-0479">Metal-binding</keyword>
<dbReference type="Proteomes" id="UP000249542">
    <property type="component" value="Unassembled WGS sequence"/>
</dbReference>
<sequence length="196" mass="22542">MFGEKAHMEMLPKFRTKELREVDVEKANPREAAVLALFYPDKDDITNIVLILRKTYKGVHSAQIGFPGGRVELTDENLEETAIRETYEEVGVQPENINILKKITKIYIPPSNFWVHPFIGLANHTPNFVRQETEVEQIVEVKLEDFLNESNLIEKTLNTSYAENVNVPAFFLNEHVVWGATAMMLSEVKMILKRLI</sequence>
<dbReference type="PROSITE" id="PS51462">
    <property type="entry name" value="NUDIX"/>
    <property type="match status" value="1"/>
</dbReference>
<comment type="caution">
    <text evidence="8">The sequence shown here is derived from an EMBL/GenBank/DDBJ whole genome shotgun (WGS) entry which is preliminary data.</text>
</comment>
<evidence type="ECO:0000256" key="3">
    <source>
        <dbReference type="ARBA" id="ARBA00022723"/>
    </source>
</evidence>
<evidence type="ECO:0000259" key="7">
    <source>
        <dbReference type="PROSITE" id="PS51462"/>
    </source>
</evidence>
<keyword evidence="9" id="KW-1185">Reference proteome</keyword>
<dbReference type="EMBL" id="QKYV01000010">
    <property type="protein sequence ID" value="PZW37805.1"/>
    <property type="molecule type" value="Genomic_DNA"/>
</dbReference>
<dbReference type="AlphaFoldDB" id="A0A2W7HWS1"/>
<comment type="cofactor">
    <cofactor evidence="2">
        <name>Mg(2+)</name>
        <dbReference type="ChEBI" id="CHEBI:18420"/>
    </cofactor>
</comment>
<proteinExistence type="predicted"/>
<keyword evidence="5" id="KW-0460">Magnesium</keyword>
<dbReference type="SUPFAM" id="SSF55811">
    <property type="entry name" value="Nudix"/>
    <property type="match status" value="1"/>
</dbReference>
<reference evidence="8 9" key="1">
    <citation type="submission" date="2018-06" db="EMBL/GenBank/DDBJ databases">
        <title>Genomic Encyclopedia of Archaeal and Bacterial Type Strains, Phase II (KMG-II): from individual species to whole genera.</title>
        <authorList>
            <person name="Goeker M."/>
        </authorList>
    </citation>
    <scope>NUCLEOTIDE SEQUENCE [LARGE SCALE GENOMIC DNA]</scope>
    <source>
        <strain evidence="8 9">DSM 15361</strain>
    </source>
</reference>
<evidence type="ECO:0000313" key="9">
    <source>
        <dbReference type="Proteomes" id="UP000249542"/>
    </source>
</evidence>
<dbReference type="Gene3D" id="3.90.79.10">
    <property type="entry name" value="Nucleoside Triphosphate Pyrophosphohydrolase"/>
    <property type="match status" value="1"/>
</dbReference>
<dbReference type="PANTHER" id="PTHR12992:SF11">
    <property type="entry name" value="MITOCHONDRIAL COENZYME A DIPHOSPHATASE NUDT8"/>
    <property type="match status" value="1"/>
</dbReference>
<dbReference type="GO" id="GO:0046872">
    <property type="term" value="F:metal ion binding"/>
    <property type="evidence" value="ECO:0007669"/>
    <property type="project" value="UniProtKB-KW"/>
</dbReference>
<dbReference type="PANTHER" id="PTHR12992">
    <property type="entry name" value="NUDIX HYDROLASE"/>
    <property type="match status" value="1"/>
</dbReference>
<keyword evidence="4" id="KW-0378">Hydrolase</keyword>
<dbReference type="GO" id="GO:0010945">
    <property type="term" value="F:coenzyme A diphosphatase activity"/>
    <property type="evidence" value="ECO:0007669"/>
    <property type="project" value="InterPro"/>
</dbReference>
<comment type="cofactor">
    <cofactor evidence="1">
        <name>Mn(2+)</name>
        <dbReference type="ChEBI" id="CHEBI:29035"/>
    </cofactor>
</comment>
<evidence type="ECO:0000313" key="8">
    <source>
        <dbReference type="EMBL" id="PZW37805.1"/>
    </source>
</evidence>
<evidence type="ECO:0000256" key="1">
    <source>
        <dbReference type="ARBA" id="ARBA00001936"/>
    </source>
</evidence>
<evidence type="ECO:0000256" key="4">
    <source>
        <dbReference type="ARBA" id="ARBA00022801"/>
    </source>
</evidence>
<gene>
    <name evidence="8" type="ORF">LX95_02819</name>
</gene>
<evidence type="ECO:0000256" key="2">
    <source>
        <dbReference type="ARBA" id="ARBA00001946"/>
    </source>
</evidence>
<protein>
    <submittedName>
        <fullName evidence="8">8-oxo-dGTP pyrophosphatase MutT (NUDIX family)</fullName>
    </submittedName>
</protein>
<dbReference type="InterPro" id="IPR000086">
    <property type="entry name" value="NUDIX_hydrolase_dom"/>
</dbReference>
<dbReference type="InterPro" id="IPR015797">
    <property type="entry name" value="NUDIX_hydrolase-like_dom_sf"/>
</dbReference>
<dbReference type="Pfam" id="PF00293">
    <property type="entry name" value="NUDIX"/>
    <property type="match status" value="1"/>
</dbReference>
<organism evidence="8 9">
    <name type="scientific">Mesonia algae</name>
    <dbReference type="NCBI Taxonomy" id="213248"/>
    <lineage>
        <taxon>Bacteria</taxon>
        <taxon>Pseudomonadati</taxon>
        <taxon>Bacteroidota</taxon>
        <taxon>Flavobacteriia</taxon>
        <taxon>Flavobacteriales</taxon>
        <taxon>Flavobacteriaceae</taxon>
        <taxon>Mesonia</taxon>
    </lineage>
</organism>
<name>A0A2W7HWS1_9FLAO</name>
<accession>A0A2W7HWS1</accession>
<feature type="domain" description="Nudix hydrolase" evidence="7">
    <location>
        <begin position="29"/>
        <end position="166"/>
    </location>
</feature>
<evidence type="ECO:0000256" key="6">
    <source>
        <dbReference type="ARBA" id="ARBA00023211"/>
    </source>
</evidence>
<dbReference type="CDD" id="cd03426">
    <property type="entry name" value="NUDIX_CoAse_Nudt7"/>
    <property type="match status" value="1"/>
</dbReference>
<evidence type="ECO:0000256" key="5">
    <source>
        <dbReference type="ARBA" id="ARBA00022842"/>
    </source>
</evidence>